<accession>A0A2W7NXA7</accession>
<keyword evidence="4" id="KW-1185">Reference proteome</keyword>
<dbReference type="GO" id="GO:0072344">
    <property type="term" value="P:rescue of stalled ribosome"/>
    <property type="evidence" value="ECO:0007669"/>
    <property type="project" value="TreeGrafter"/>
</dbReference>
<dbReference type="Proteomes" id="UP000249239">
    <property type="component" value="Unassembled WGS sequence"/>
</dbReference>
<dbReference type="OrthoDB" id="9815709at2"/>
<dbReference type="Pfam" id="PF00472">
    <property type="entry name" value="RF-1"/>
    <property type="match status" value="1"/>
</dbReference>
<gene>
    <name evidence="3" type="ORF">LX69_02071</name>
</gene>
<dbReference type="PROSITE" id="PS00745">
    <property type="entry name" value="RF_PROK_I"/>
    <property type="match status" value="1"/>
</dbReference>
<comment type="similarity">
    <text evidence="1">Belongs to the prokaryotic/mitochondrial release factor family.</text>
</comment>
<evidence type="ECO:0000256" key="1">
    <source>
        <dbReference type="ARBA" id="ARBA00010835"/>
    </source>
</evidence>
<dbReference type="InterPro" id="IPR045853">
    <property type="entry name" value="Pep_chain_release_fac_I_sf"/>
</dbReference>
<comment type="caution">
    <text evidence="3">The sequence shown here is derived from an EMBL/GenBank/DDBJ whole genome shotgun (WGS) entry which is preliminary data.</text>
</comment>
<dbReference type="GO" id="GO:0043022">
    <property type="term" value="F:ribosome binding"/>
    <property type="evidence" value="ECO:0007669"/>
    <property type="project" value="TreeGrafter"/>
</dbReference>
<organism evidence="3 4">
    <name type="scientific">Breznakibacter xylanolyticus</name>
    <dbReference type="NCBI Taxonomy" id="990"/>
    <lineage>
        <taxon>Bacteria</taxon>
        <taxon>Pseudomonadati</taxon>
        <taxon>Bacteroidota</taxon>
        <taxon>Bacteroidia</taxon>
        <taxon>Marinilabiliales</taxon>
        <taxon>Marinilabiliaceae</taxon>
        <taxon>Breznakibacter</taxon>
    </lineage>
</organism>
<dbReference type="SUPFAM" id="SSF75620">
    <property type="entry name" value="Release factor"/>
    <property type="match status" value="1"/>
</dbReference>
<dbReference type="NCBIfam" id="NF006718">
    <property type="entry name" value="PRK09256.1"/>
    <property type="match status" value="1"/>
</dbReference>
<feature type="domain" description="Prokaryotic-type class I peptide chain release factors" evidence="2">
    <location>
        <begin position="21"/>
        <end position="37"/>
    </location>
</feature>
<proteinExistence type="inferred from homology"/>
<evidence type="ECO:0000259" key="2">
    <source>
        <dbReference type="PROSITE" id="PS00745"/>
    </source>
</evidence>
<dbReference type="PANTHER" id="PTHR47814:SF1">
    <property type="entry name" value="PEPTIDYL-TRNA HYDROLASE ARFB"/>
    <property type="match status" value="1"/>
</dbReference>
<protein>
    <submittedName>
        <fullName evidence="3">Ribosome-associated protein</fullName>
    </submittedName>
</protein>
<dbReference type="EMBL" id="QKZK01000015">
    <property type="protein sequence ID" value="PZX15882.1"/>
    <property type="molecule type" value="Genomic_DNA"/>
</dbReference>
<dbReference type="PANTHER" id="PTHR47814">
    <property type="entry name" value="PEPTIDYL-TRNA HYDROLASE ARFB"/>
    <property type="match status" value="1"/>
</dbReference>
<dbReference type="Gene3D" id="3.30.160.20">
    <property type="match status" value="1"/>
</dbReference>
<evidence type="ECO:0000313" key="4">
    <source>
        <dbReference type="Proteomes" id="UP000249239"/>
    </source>
</evidence>
<evidence type="ECO:0000313" key="3">
    <source>
        <dbReference type="EMBL" id="PZX15882.1"/>
    </source>
</evidence>
<dbReference type="GO" id="GO:0004045">
    <property type="term" value="F:peptidyl-tRNA hydrolase activity"/>
    <property type="evidence" value="ECO:0007669"/>
    <property type="project" value="TreeGrafter"/>
</dbReference>
<dbReference type="RefSeq" id="WP_111445927.1">
    <property type="nucleotide sequence ID" value="NZ_QKZK01000015.1"/>
</dbReference>
<reference evidence="3 4" key="1">
    <citation type="submission" date="2018-06" db="EMBL/GenBank/DDBJ databases">
        <title>Genomic Encyclopedia of Archaeal and Bacterial Type Strains, Phase II (KMG-II): from individual species to whole genera.</title>
        <authorList>
            <person name="Goeker M."/>
        </authorList>
    </citation>
    <scope>NUCLEOTIDE SEQUENCE [LARGE SCALE GENOMIC DNA]</scope>
    <source>
        <strain evidence="3 4">DSM 6779</strain>
    </source>
</reference>
<sequence>MIPHSMITRPFLSEITFSTSRSSGPGGQHVNKVNSKVELRFSIPNSKCLDDKEKELLMSRLRNQLTKEGELIIVCQQSRSQITNKELAITQFYETLVRALKQEKPRKATTPSRASIAQRLATKRIRSEKKNNRRFRHDQ</sequence>
<name>A0A2W7NXA7_9BACT</name>
<dbReference type="InterPro" id="IPR000352">
    <property type="entry name" value="Pep_chain_release_fac_I"/>
</dbReference>
<dbReference type="GO" id="GO:0003747">
    <property type="term" value="F:translation release factor activity"/>
    <property type="evidence" value="ECO:0007669"/>
    <property type="project" value="InterPro"/>
</dbReference>
<dbReference type="AlphaFoldDB" id="A0A2W7NXA7"/>